<proteinExistence type="inferred from homology"/>
<dbReference type="SUPFAM" id="SSF89919">
    <property type="entry name" value="Ribosome-binding factor A, RbfA"/>
    <property type="match status" value="1"/>
</dbReference>
<dbReference type="Pfam" id="PF02033">
    <property type="entry name" value="RBFA"/>
    <property type="match status" value="1"/>
</dbReference>
<evidence type="ECO:0000256" key="1">
    <source>
        <dbReference type="ARBA" id="ARBA00022517"/>
    </source>
</evidence>
<dbReference type="EMBL" id="JBJYXY010000001">
    <property type="protein sequence ID" value="MFN2977101.1"/>
    <property type="molecule type" value="Genomic_DNA"/>
</dbReference>
<dbReference type="InterPro" id="IPR000238">
    <property type="entry name" value="RbfA"/>
</dbReference>
<protein>
    <recommendedName>
        <fullName evidence="2">Ribosome-binding factor A</fullName>
    </recommendedName>
</protein>
<dbReference type="PROSITE" id="PS01319">
    <property type="entry name" value="RBFA"/>
    <property type="match status" value="1"/>
</dbReference>
<dbReference type="PANTHER" id="PTHR33515:SF1">
    <property type="entry name" value="RIBOSOME-BINDING FACTOR A, CHLOROPLASTIC-RELATED"/>
    <property type="match status" value="1"/>
</dbReference>
<keyword evidence="4" id="KW-1185">Reference proteome</keyword>
<evidence type="ECO:0000256" key="2">
    <source>
        <dbReference type="HAMAP-Rule" id="MF_00003"/>
    </source>
</evidence>
<name>A0ABW9KMU0_9BACT</name>
<dbReference type="InterPro" id="IPR023799">
    <property type="entry name" value="RbfA_dom_sf"/>
</dbReference>
<dbReference type="RefSeq" id="WP_263414726.1">
    <property type="nucleotide sequence ID" value="NZ_BAABBH010000001.1"/>
</dbReference>
<dbReference type="PANTHER" id="PTHR33515">
    <property type="entry name" value="RIBOSOME-BINDING FACTOR A, CHLOROPLASTIC-RELATED"/>
    <property type="match status" value="1"/>
</dbReference>
<dbReference type="NCBIfam" id="TIGR00082">
    <property type="entry name" value="rbfA"/>
    <property type="match status" value="1"/>
</dbReference>
<keyword evidence="2" id="KW-0963">Cytoplasm</keyword>
<sequence>MPQQRGREHHRNRVAETLREELAVIIEGELSDPRVGSVHVTEVVLAPGGKSGQVYVSVLGDEQQEEQTLDGLLAARGYIRAELLERMGVRRIPDLTFHIDRSEKIGERMDTLLHRIKKRSRKAETATAP</sequence>
<dbReference type="InterPro" id="IPR020053">
    <property type="entry name" value="Ribosome-bd_factorA_CS"/>
</dbReference>
<evidence type="ECO:0000313" key="3">
    <source>
        <dbReference type="EMBL" id="MFN2977101.1"/>
    </source>
</evidence>
<dbReference type="Gene3D" id="3.30.300.20">
    <property type="match status" value="1"/>
</dbReference>
<gene>
    <name evidence="2 3" type="primary">rbfA</name>
    <name evidence="3" type="ORF">ACK2TP_15115</name>
</gene>
<accession>A0ABW9KMU0</accession>
<comment type="subunit">
    <text evidence="2">Monomer. Binds 30S ribosomal subunits, but not 50S ribosomal subunits or 70S ribosomes.</text>
</comment>
<keyword evidence="1 2" id="KW-0690">Ribosome biogenesis</keyword>
<dbReference type="HAMAP" id="MF_00003">
    <property type="entry name" value="RbfA"/>
    <property type="match status" value="1"/>
</dbReference>
<comment type="caution">
    <text evidence="3">The sequence shown here is derived from an EMBL/GenBank/DDBJ whole genome shotgun (WGS) entry which is preliminary data.</text>
</comment>
<comment type="subcellular location">
    <subcellularLocation>
        <location evidence="2">Cytoplasm</location>
    </subcellularLocation>
</comment>
<comment type="function">
    <text evidence="2">One of several proteins that assist in the late maturation steps of the functional core of the 30S ribosomal subunit. Associates with free 30S ribosomal subunits (but not with 30S subunits that are part of 70S ribosomes or polysomes). Required for efficient processing of 16S rRNA. May interact with the 5'-terminal helix region of 16S rRNA.</text>
</comment>
<dbReference type="InterPro" id="IPR015946">
    <property type="entry name" value="KH_dom-like_a/b"/>
</dbReference>
<organism evidence="3 4">
    <name type="scientific">Terriglobus aquaticus</name>
    <dbReference type="NCBI Taxonomy" id="940139"/>
    <lineage>
        <taxon>Bacteria</taxon>
        <taxon>Pseudomonadati</taxon>
        <taxon>Acidobacteriota</taxon>
        <taxon>Terriglobia</taxon>
        <taxon>Terriglobales</taxon>
        <taxon>Acidobacteriaceae</taxon>
        <taxon>Terriglobus</taxon>
    </lineage>
</organism>
<evidence type="ECO:0000313" key="4">
    <source>
        <dbReference type="Proteomes" id="UP001634747"/>
    </source>
</evidence>
<reference evidence="3 4" key="1">
    <citation type="submission" date="2024-12" db="EMBL/GenBank/DDBJ databases">
        <authorList>
            <person name="Lee Y."/>
        </authorList>
    </citation>
    <scope>NUCLEOTIDE SEQUENCE [LARGE SCALE GENOMIC DNA]</scope>
    <source>
        <strain evidence="3 4">03SUJ4</strain>
    </source>
</reference>
<dbReference type="Proteomes" id="UP001634747">
    <property type="component" value="Unassembled WGS sequence"/>
</dbReference>
<comment type="similarity">
    <text evidence="2">Belongs to the RbfA family.</text>
</comment>